<dbReference type="Proteomes" id="UP000829364">
    <property type="component" value="Chromosome 3"/>
</dbReference>
<dbReference type="GeneID" id="72065690"/>
<dbReference type="EMBL" id="CP086356">
    <property type="protein sequence ID" value="UNI17392.1"/>
    <property type="molecule type" value="Genomic_DNA"/>
</dbReference>
<dbReference type="AlphaFoldDB" id="A0A9Q8QES1"/>
<dbReference type="KEGG" id="ptkz:JDV02_003734"/>
<keyword evidence="3" id="KW-1185">Reference proteome</keyword>
<gene>
    <name evidence="2" type="ORF">JDV02_003734</name>
</gene>
<feature type="region of interest" description="Disordered" evidence="1">
    <location>
        <begin position="1"/>
        <end position="36"/>
    </location>
</feature>
<reference evidence="2" key="1">
    <citation type="submission" date="2021-11" db="EMBL/GenBank/DDBJ databases">
        <title>Purpureocillium_takamizusanense_genome.</title>
        <authorList>
            <person name="Nguyen N.-H."/>
        </authorList>
    </citation>
    <scope>NUCLEOTIDE SEQUENCE</scope>
    <source>
        <strain evidence="2">PT3</strain>
    </source>
</reference>
<organism evidence="2 3">
    <name type="scientific">Purpureocillium takamizusanense</name>
    <dbReference type="NCBI Taxonomy" id="2060973"/>
    <lineage>
        <taxon>Eukaryota</taxon>
        <taxon>Fungi</taxon>
        <taxon>Dikarya</taxon>
        <taxon>Ascomycota</taxon>
        <taxon>Pezizomycotina</taxon>
        <taxon>Sordariomycetes</taxon>
        <taxon>Hypocreomycetidae</taxon>
        <taxon>Hypocreales</taxon>
        <taxon>Ophiocordycipitaceae</taxon>
        <taxon>Purpureocillium</taxon>
    </lineage>
</organism>
<sequence length="121" mass="13732">MYEMTPSRKKERITSSAVVKPAQHFTTASRPMDDPIVPPLFPRDVALHHQTYQTLSHWEPDHSFFYTHAGGSEGDLENTAGLQFTGVGGGGRAMEGKKRRMQRRDQARDRGKAKRSLYLFI</sequence>
<proteinExistence type="predicted"/>
<dbReference type="RefSeq" id="XP_047840873.1">
    <property type="nucleotide sequence ID" value="XM_047984898.1"/>
</dbReference>
<evidence type="ECO:0000313" key="2">
    <source>
        <dbReference type="EMBL" id="UNI17392.1"/>
    </source>
</evidence>
<evidence type="ECO:0000256" key="1">
    <source>
        <dbReference type="SAM" id="MobiDB-lite"/>
    </source>
</evidence>
<feature type="region of interest" description="Disordered" evidence="1">
    <location>
        <begin position="86"/>
        <end position="115"/>
    </location>
</feature>
<accession>A0A9Q8QES1</accession>
<protein>
    <submittedName>
        <fullName evidence="2">Uncharacterized protein</fullName>
    </submittedName>
</protein>
<name>A0A9Q8QES1_9HYPO</name>
<evidence type="ECO:0000313" key="3">
    <source>
        <dbReference type="Proteomes" id="UP000829364"/>
    </source>
</evidence>